<sequence length="136" mass="15454">MEERIQIEPVYLCFLISDEPVKLCIFAIVHTRCKCGLQDSFCHILQCLRRCTASELGNRCPISKFFIRGKSGIRRDQRNKLMVEVLERDILTGNLTPGGTCEPTLYLDGLPMTWLSPRQEVLIACIHKLCACALLI</sequence>
<dbReference type="Proteomes" id="UP000499080">
    <property type="component" value="Unassembled WGS sequence"/>
</dbReference>
<evidence type="ECO:0000313" key="1">
    <source>
        <dbReference type="EMBL" id="GBM49571.1"/>
    </source>
</evidence>
<dbReference type="AlphaFoldDB" id="A0A4Y2G886"/>
<gene>
    <name evidence="1" type="ORF">AVEN_186677_1</name>
</gene>
<dbReference type="EMBL" id="BGPR01001263">
    <property type="protein sequence ID" value="GBM49571.1"/>
    <property type="molecule type" value="Genomic_DNA"/>
</dbReference>
<reference evidence="1 2" key="1">
    <citation type="journal article" date="2019" name="Sci. Rep.">
        <title>Orb-weaving spider Araneus ventricosus genome elucidates the spidroin gene catalogue.</title>
        <authorList>
            <person name="Kono N."/>
            <person name="Nakamura H."/>
            <person name="Ohtoshi R."/>
            <person name="Moran D.A.P."/>
            <person name="Shinohara A."/>
            <person name="Yoshida Y."/>
            <person name="Fujiwara M."/>
            <person name="Mori M."/>
            <person name="Tomita M."/>
            <person name="Arakawa K."/>
        </authorList>
    </citation>
    <scope>NUCLEOTIDE SEQUENCE [LARGE SCALE GENOMIC DNA]</scope>
</reference>
<keyword evidence="2" id="KW-1185">Reference proteome</keyword>
<accession>A0A4Y2G886</accession>
<name>A0A4Y2G886_ARAVE</name>
<proteinExistence type="predicted"/>
<evidence type="ECO:0000313" key="2">
    <source>
        <dbReference type="Proteomes" id="UP000499080"/>
    </source>
</evidence>
<protein>
    <submittedName>
        <fullName evidence="1">Uncharacterized protein</fullName>
    </submittedName>
</protein>
<organism evidence="1 2">
    <name type="scientific">Araneus ventricosus</name>
    <name type="common">Orbweaver spider</name>
    <name type="synonym">Epeira ventricosa</name>
    <dbReference type="NCBI Taxonomy" id="182803"/>
    <lineage>
        <taxon>Eukaryota</taxon>
        <taxon>Metazoa</taxon>
        <taxon>Ecdysozoa</taxon>
        <taxon>Arthropoda</taxon>
        <taxon>Chelicerata</taxon>
        <taxon>Arachnida</taxon>
        <taxon>Araneae</taxon>
        <taxon>Araneomorphae</taxon>
        <taxon>Entelegynae</taxon>
        <taxon>Araneoidea</taxon>
        <taxon>Araneidae</taxon>
        <taxon>Araneus</taxon>
    </lineage>
</organism>
<comment type="caution">
    <text evidence="1">The sequence shown here is derived from an EMBL/GenBank/DDBJ whole genome shotgun (WGS) entry which is preliminary data.</text>
</comment>